<dbReference type="Proteomes" id="UP001500791">
    <property type="component" value="Unassembled WGS sequence"/>
</dbReference>
<dbReference type="RefSeq" id="WP_208381027.1">
    <property type="nucleotide sequence ID" value="NZ_BAAAEJ010000006.1"/>
</dbReference>
<organism evidence="1 2">
    <name type="scientific">Brevundimonas terrae</name>
    <dbReference type="NCBI Taxonomy" id="363631"/>
    <lineage>
        <taxon>Bacteria</taxon>
        <taxon>Pseudomonadati</taxon>
        <taxon>Pseudomonadota</taxon>
        <taxon>Alphaproteobacteria</taxon>
        <taxon>Caulobacterales</taxon>
        <taxon>Caulobacteraceae</taxon>
        <taxon>Brevundimonas</taxon>
    </lineage>
</organism>
<dbReference type="EMBL" id="BAAAEJ010000006">
    <property type="protein sequence ID" value="GAA0388416.1"/>
    <property type="molecule type" value="Genomic_DNA"/>
</dbReference>
<keyword evidence="2" id="KW-1185">Reference proteome</keyword>
<protein>
    <submittedName>
        <fullName evidence="1">Uncharacterized protein</fullName>
    </submittedName>
</protein>
<accession>A0ABN0Y9Y8</accession>
<gene>
    <name evidence="1" type="ORF">GCM10009093_13910</name>
</gene>
<sequence>MLLDHPAISDEERTVPDAVIEAANYGLSLRRQHERGGTEVGLERALRLSRGEKVSDRDIKVMNAWFARHAVDKRGKFWGHPTKPSAGYIAWHLWGGDAAHEWVKPLRERLKDFGI</sequence>
<name>A0ABN0Y9Y8_9CAUL</name>
<comment type="caution">
    <text evidence="1">The sequence shown here is derived from an EMBL/GenBank/DDBJ whole genome shotgun (WGS) entry which is preliminary data.</text>
</comment>
<proteinExistence type="predicted"/>
<evidence type="ECO:0000313" key="2">
    <source>
        <dbReference type="Proteomes" id="UP001500791"/>
    </source>
</evidence>
<reference evidence="1 2" key="1">
    <citation type="journal article" date="2019" name="Int. J. Syst. Evol. Microbiol.">
        <title>The Global Catalogue of Microorganisms (GCM) 10K type strain sequencing project: providing services to taxonomists for standard genome sequencing and annotation.</title>
        <authorList>
            <consortium name="The Broad Institute Genomics Platform"/>
            <consortium name="The Broad Institute Genome Sequencing Center for Infectious Disease"/>
            <person name="Wu L."/>
            <person name="Ma J."/>
        </authorList>
    </citation>
    <scope>NUCLEOTIDE SEQUENCE [LARGE SCALE GENOMIC DNA]</scope>
    <source>
        <strain evidence="1 2">JCM 13476</strain>
    </source>
</reference>
<evidence type="ECO:0000313" key="1">
    <source>
        <dbReference type="EMBL" id="GAA0388416.1"/>
    </source>
</evidence>